<feature type="transmembrane region" description="Helical" evidence="20">
    <location>
        <begin position="297"/>
        <end position="322"/>
    </location>
</feature>
<reference evidence="21" key="1">
    <citation type="journal article" date="2021" name="Cell">
        <title>Tracing the genetic footprints of vertebrate landing in non-teleost ray-finned fishes.</title>
        <authorList>
            <person name="Bi X."/>
            <person name="Wang K."/>
            <person name="Yang L."/>
            <person name="Pan H."/>
            <person name="Jiang H."/>
            <person name="Wei Q."/>
            <person name="Fang M."/>
            <person name="Yu H."/>
            <person name="Zhu C."/>
            <person name="Cai Y."/>
            <person name="He Y."/>
            <person name="Gan X."/>
            <person name="Zeng H."/>
            <person name="Yu D."/>
            <person name="Zhu Y."/>
            <person name="Jiang H."/>
            <person name="Qiu Q."/>
            <person name="Yang H."/>
            <person name="Zhang Y.E."/>
            <person name="Wang W."/>
            <person name="Zhu M."/>
            <person name="He S."/>
            <person name="Zhang G."/>
        </authorList>
    </citation>
    <scope>NUCLEOTIDE SEQUENCE</scope>
    <source>
        <strain evidence="21">Allg_001</strain>
    </source>
</reference>
<dbReference type="GO" id="GO:0045121">
    <property type="term" value="C:membrane raft"/>
    <property type="evidence" value="ECO:0007669"/>
    <property type="project" value="UniProtKB-SubCell"/>
</dbReference>
<evidence type="ECO:0000256" key="7">
    <source>
        <dbReference type="ARBA" id="ARBA00004510"/>
    </source>
</evidence>
<proteinExistence type="inferred from homology"/>
<dbReference type="InterPro" id="IPR017403">
    <property type="entry name" value="PODXL"/>
</dbReference>
<name>A0A8J7PDW8_ATRSP</name>
<dbReference type="PANTHER" id="PTHR12067:SF5">
    <property type="entry name" value="PODOCALYXIN"/>
    <property type="match status" value="1"/>
</dbReference>
<dbReference type="GO" id="GO:0007155">
    <property type="term" value="P:cell adhesion"/>
    <property type="evidence" value="ECO:0007669"/>
    <property type="project" value="UniProtKB-KW"/>
</dbReference>
<evidence type="ECO:0000256" key="5">
    <source>
        <dbReference type="ARBA" id="ARBA00004479"/>
    </source>
</evidence>
<dbReference type="GO" id="GO:0016324">
    <property type="term" value="C:apical plasma membrane"/>
    <property type="evidence" value="ECO:0007669"/>
    <property type="project" value="UniProtKB-SubCell"/>
</dbReference>
<dbReference type="GO" id="GO:0031528">
    <property type="term" value="C:microvillus membrane"/>
    <property type="evidence" value="ECO:0007669"/>
    <property type="project" value="TreeGrafter"/>
</dbReference>
<evidence type="ECO:0000313" key="21">
    <source>
        <dbReference type="EMBL" id="MBN3325996.1"/>
    </source>
</evidence>
<evidence type="ECO:0000256" key="10">
    <source>
        <dbReference type="ARBA" id="ARBA00022475"/>
    </source>
</evidence>
<evidence type="ECO:0000256" key="4">
    <source>
        <dbReference type="ARBA" id="ARBA00004466"/>
    </source>
</evidence>
<evidence type="ECO:0000256" key="15">
    <source>
        <dbReference type="ARBA" id="ARBA00023136"/>
    </source>
</evidence>
<sequence length="395" mass="43207">SFLGMWNLCETTENTTTTGTATTPSIPTNITTTNTPIPVINGNKTISSLETRMTNETTAPLTSRPISVSSMSATSKQISSTTQPPPSIITHNTSSAISATAIARSSYTTTEGPMAGKARDPLPSTTVETTSPSVISSSSTNLMAPYNDTETTKVTYSTTATDVTTKLLSTHSDQPTTVNQTKASVDQTTTIFTTDSKPTLKTTSMMTTPKVFVPGDKYEIHCEPKNATLSNETRKRVKEVCDMWRKHPSQICDAHITVRANGTVHFNNVILRVSPEELEKINKDNVSSDQRLSGSTLTLTAVLASCGGLLLIIVAFLVCILCQRKSYRKNQQQLTEELHTVENGYHDNPTLEVMEVHPEMQEKKANLHGEFNDSWIVPIDNLNKDDHNDEEDTHL</sequence>
<evidence type="ECO:0000256" key="2">
    <source>
        <dbReference type="ARBA" id="ARBA00004221"/>
    </source>
</evidence>
<feature type="non-terminal residue" evidence="21">
    <location>
        <position position="1"/>
    </location>
</feature>
<keyword evidence="22" id="KW-1185">Reference proteome</keyword>
<keyword evidence="16" id="KW-0325">Glycoprotein</keyword>
<comment type="similarity">
    <text evidence="8">Belongs to the podocalyxin family.</text>
</comment>
<accession>A0A8J7PDW8</accession>
<dbReference type="PANTHER" id="PTHR12067">
    <property type="entry name" value="PODOCALYXIN"/>
    <property type="match status" value="1"/>
</dbReference>
<comment type="subcellular location">
    <subcellularLocation>
        <location evidence="2">Apical cell membrane</location>
    </subcellularLocation>
    <subcellularLocation>
        <location evidence="6">Cell projection</location>
        <location evidence="6">Filopodium</location>
    </subcellularLocation>
    <subcellularLocation>
        <location evidence="7">Cell projection</location>
        <location evidence="7">Lamellipodium</location>
    </subcellularLocation>
    <subcellularLocation>
        <location evidence="1">Cell projection</location>
        <location evidence="1">Microvillus</location>
    </subcellularLocation>
    <subcellularLocation>
        <location evidence="4">Cell projection</location>
        <location evidence="4">Ruffle</location>
    </subcellularLocation>
    <subcellularLocation>
        <location evidence="3">Membrane raft</location>
    </subcellularLocation>
    <subcellularLocation>
        <location evidence="5">Membrane</location>
        <topology evidence="5">Single-pass type I membrane protein</topology>
    </subcellularLocation>
</comment>
<keyword evidence="12" id="KW-0732">Signal</keyword>
<keyword evidence="13" id="KW-0130">Cell adhesion</keyword>
<dbReference type="GO" id="GO:0033634">
    <property type="term" value="P:positive regulation of cell-cell adhesion mediated by integrin"/>
    <property type="evidence" value="ECO:0007669"/>
    <property type="project" value="TreeGrafter"/>
</dbReference>
<dbReference type="GO" id="GO:0030027">
    <property type="term" value="C:lamellipodium"/>
    <property type="evidence" value="ECO:0007669"/>
    <property type="project" value="UniProtKB-SubCell"/>
</dbReference>
<protein>
    <recommendedName>
        <fullName evidence="9">Podocalyxin</fullName>
    </recommendedName>
    <alternativeName>
        <fullName evidence="18">Podocalyxin-like protein 1</fullName>
    </alternativeName>
</protein>
<evidence type="ECO:0000256" key="8">
    <source>
        <dbReference type="ARBA" id="ARBA00007029"/>
    </source>
</evidence>
<dbReference type="EMBL" id="JAAWVO010078468">
    <property type="protein sequence ID" value="MBN3325996.1"/>
    <property type="molecule type" value="Genomic_DNA"/>
</dbReference>
<evidence type="ECO:0000256" key="17">
    <source>
        <dbReference type="ARBA" id="ARBA00023273"/>
    </source>
</evidence>
<evidence type="ECO:0000256" key="18">
    <source>
        <dbReference type="ARBA" id="ARBA00031141"/>
    </source>
</evidence>
<evidence type="ECO:0000256" key="12">
    <source>
        <dbReference type="ARBA" id="ARBA00022729"/>
    </source>
</evidence>
<evidence type="ECO:0000256" key="19">
    <source>
        <dbReference type="SAM" id="MobiDB-lite"/>
    </source>
</evidence>
<feature type="region of interest" description="Disordered" evidence="19">
    <location>
        <begin position="110"/>
        <end position="143"/>
    </location>
</feature>
<dbReference type="GO" id="GO:0032534">
    <property type="term" value="P:regulation of microvillus assembly"/>
    <property type="evidence" value="ECO:0007669"/>
    <property type="project" value="TreeGrafter"/>
</dbReference>
<evidence type="ECO:0000256" key="14">
    <source>
        <dbReference type="ARBA" id="ARBA00022989"/>
    </source>
</evidence>
<evidence type="ECO:0000256" key="9">
    <source>
        <dbReference type="ARBA" id="ARBA00017371"/>
    </source>
</evidence>
<organism evidence="21 22">
    <name type="scientific">Atractosteus spatula</name>
    <name type="common">Alligator gar</name>
    <name type="synonym">Lepisosteus spatula</name>
    <dbReference type="NCBI Taxonomy" id="7917"/>
    <lineage>
        <taxon>Eukaryota</taxon>
        <taxon>Metazoa</taxon>
        <taxon>Chordata</taxon>
        <taxon>Craniata</taxon>
        <taxon>Vertebrata</taxon>
        <taxon>Euteleostomi</taxon>
        <taxon>Actinopterygii</taxon>
        <taxon>Neopterygii</taxon>
        <taxon>Holostei</taxon>
        <taxon>Semionotiformes</taxon>
        <taxon>Lepisosteidae</taxon>
        <taxon>Atractosteus</taxon>
    </lineage>
</organism>
<gene>
    <name evidence="21" type="primary">Podxl</name>
    <name evidence="21" type="ORF">GTO95_0015635</name>
</gene>
<feature type="compositionally biased region" description="Low complexity" evidence="19">
    <location>
        <begin position="123"/>
        <end position="140"/>
    </location>
</feature>
<evidence type="ECO:0000313" key="22">
    <source>
        <dbReference type="Proteomes" id="UP000736164"/>
    </source>
</evidence>
<dbReference type="Proteomes" id="UP000736164">
    <property type="component" value="Unassembled WGS sequence"/>
</dbReference>
<dbReference type="GO" id="GO:0022408">
    <property type="term" value="P:negative regulation of cell-cell adhesion"/>
    <property type="evidence" value="ECO:0007669"/>
    <property type="project" value="TreeGrafter"/>
</dbReference>
<keyword evidence="10" id="KW-1003">Cell membrane</keyword>
<dbReference type="AlphaFoldDB" id="A0A8J7PDW8"/>
<dbReference type="Pfam" id="PF06365">
    <property type="entry name" value="CD34_antigen"/>
    <property type="match status" value="1"/>
</dbReference>
<comment type="caution">
    <text evidence="21">The sequence shown here is derived from an EMBL/GenBank/DDBJ whole genome shotgun (WGS) entry which is preliminary data.</text>
</comment>
<evidence type="ECO:0000256" key="3">
    <source>
        <dbReference type="ARBA" id="ARBA00004285"/>
    </source>
</evidence>
<feature type="non-terminal residue" evidence="21">
    <location>
        <position position="395"/>
    </location>
</feature>
<keyword evidence="15 20" id="KW-0472">Membrane</keyword>
<evidence type="ECO:0000256" key="16">
    <source>
        <dbReference type="ARBA" id="ARBA00023180"/>
    </source>
</evidence>
<evidence type="ECO:0000256" key="11">
    <source>
        <dbReference type="ARBA" id="ARBA00022692"/>
    </source>
</evidence>
<evidence type="ECO:0000256" key="1">
    <source>
        <dbReference type="ARBA" id="ARBA00004105"/>
    </source>
</evidence>
<evidence type="ECO:0000256" key="13">
    <source>
        <dbReference type="ARBA" id="ARBA00022889"/>
    </source>
</evidence>
<keyword evidence="14 20" id="KW-1133">Transmembrane helix</keyword>
<dbReference type="GO" id="GO:0030175">
    <property type="term" value="C:filopodium"/>
    <property type="evidence" value="ECO:0007669"/>
    <property type="project" value="UniProtKB-SubCell"/>
</dbReference>
<evidence type="ECO:0000256" key="6">
    <source>
        <dbReference type="ARBA" id="ARBA00004486"/>
    </source>
</evidence>
<keyword evidence="11 20" id="KW-0812">Transmembrane</keyword>
<dbReference type="GO" id="GO:0001726">
    <property type="term" value="C:ruffle"/>
    <property type="evidence" value="ECO:0007669"/>
    <property type="project" value="UniProtKB-SubCell"/>
</dbReference>
<dbReference type="InterPro" id="IPR013836">
    <property type="entry name" value="CD34/Podocalyxin"/>
</dbReference>
<keyword evidence="17" id="KW-0966">Cell projection</keyword>
<evidence type="ECO:0000256" key="20">
    <source>
        <dbReference type="SAM" id="Phobius"/>
    </source>
</evidence>
<dbReference type="GO" id="GO:0016477">
    <property type="term" value="P:cell migration"/>
    <property type="evidence" value="ECO:0007669"/>
    <property type="project" value="InterPro"/>
</dbReference>